<dbReference type="PANTHER" id="PTHR43791:SF32">
    <property type="entry name" value="MAJOR FACILITATOR SUPERFAMILY (MFS) PROFILE DOMAIN-CONTAINING PROTEIN"/>
    <property type="match status" value="1"/>
</dbReference>
<keyword evidence="3 8" id="KW-0812">Transmembrane</keyword>
<feature type="transmembrane region" description="Helical" evidence="8">
    <location>
        <begin position="107"/>
        <end position="125"/>
    </location>
</feature>
<evidence type="ECO:0000313" key="11">
    <source>
        <dbReference type="Proteomes" id="UP000287124"/>
    </source>
</evidence>
<dbReference type="InterPro" id="IPR011701">
    <property type="entry name" value="MFS"/>
</dbReference>
<accession>A0A430L2P2</accession>
<gene>
    <name evidence="10" type="ORF">BHE90_015633</name>
</gene>
<dbReference type="Proteomes" id="UP000287124">
    <property type="component" value="Unassembled WGS sequence"/>
</dbReference>
<sequence>MSLTQSNEEKQQPISASQDEAQETWSPTEERRLVRKLDTIVLGILILCFFNFQLDRANIGNALTDNFLLDVGITQNWFNVGQQLLNAGIVLLEIPSNVVLYRIGPKIWIGVQILAWGLTSLFQAWQKGLGAFLTTRLLLGFLESGFIPGSLYTLSMWYKNSEISRRFGFFFLGNGIAQACGGLIAYGILHMRGVGGMAGWQWMFIIEGIMTVLSGLVFIGLFPGLPSDPVSLFSVRFFDEREIYILQQRVLLDDPSKELKSRSVRGSTILSTLSNFQVLLHIFLAMAGLAPTTALWSYAPTIVASFGYGRLQANALVSVGQWISVFLIVVAAFAADKTGRRGLVVLFGVTCQWAFMVAFKCLPDTSSSSLKFGILTMGAATCSWWHSVNGSWLSINAPRPEDRAIRMV</sequence>
<dbReference type="AlphaFoldDB" id="A0A430L2P2"/>
<feature type="transmembrane region" description="Helical" evidence="8">
    <location>
        <begin position="311"/>
        <end position="335"/>
    </location>
</feature>
<keyword evidence="5 8" id="KW-0472">Membrane</keyword>
<dbReference type="InterPro" id="IPR020846">
    <property type="entry name" value="MFS_dom"/>
</dbReference>
<evidence type="ECO:0000313" key="10">
    <source>
        <dbReference type="EMBL" id="RTE69978.1"/>
    </source>
</evidence>
<proteinExistence type="predicted"/>
<organism evidence="10 11">
    <name type="scientific">Fusarium euwallaceae</name>
    <dbReference type="NCBI Taxonomy" id="1147111"/>
    <lineage>
        <taxon>Eukaryota</taxon>
        <taxon>Fungi</taxon>
        <taxon>Dikarya</taxon>
        <taxon>Ascomycota</taxon>
        <taxon>Pezizomycotina</taxon>
        <taxon>Sordariomycetes</taxon>
        <taxon>Hypocreomycetidae</taxon>
        <taxon>Hypocreales</taxon>
        <taxon>Nectriaceae</taxon>
        <taxon>Fusarium</taxon>
        <taxon>Fusarium solani species complex</taxon>
    </lineage>
</organism>
<keyword evidence="2" id="KW-0813">Transport</keyword>
<evidence type="ECO:0000256" key="3">
    <source>
        <dbReference type="ARBA" id="ARBA00022692"/>
    </source>
</evidence>
<dbReference type="PROSITE" id="PS50850">
    <property type="entry name" value="MFS"/>
    <property type="match status" value="1"/>
</dbReference>
<feature type="region of interest" description="Disordered" evidence="7">
    <location>
        <begin position="1"/>
        <end position="25"/>
    </location>
</feature>
<dbReference type="SUPFAM" id="SSF103473">
    <property type="entry name" value="MFS general substrate transporter"/>
    <property type="match status" value="1"/>
</dbReference>
<keyword evidence="11" id="KW-1185">Reference proteome</keyword>
<feature type="transmembrane region" description="Helical" evidence="8">
    <location>
        <begin position="201"/>
        <end position="222"/>
    </location>
</feature>
<evidence type="ECO:0000256" key="7">
    <source>
        <dbReference type="SAM" id="MobiDB-lite"/>
    </source>
</evidence>
<dbReference type="PANTHER" id="PTHR43791">
    <property type="entry name" value="PERMEASE-RELATED"/>
    <property type="match status" value="1"/>
</dbReference>
<evidence type="ECO:0000256" key="1">
    <source>
        <dbReference type="ARBA" id="ARBA00004141"/>
    </source>
</evidence>
<feature type="transmembrane region" description="Helical" evidence="8">
    <location>
        <begin position="278"/>
        <end position="299"/>
    </location>
</feature>
<evidence type="ECO:0000256" key="6">
    <source>
        <dbReference type="ARBA" id="ARBA00023180"/>
    </source>
</evidence>
<evidence type="ECO:0000256" key="8">
    <source>
        <dbReference type="SAM" id="Phobius"/>
    </source>
</evidence>
<evidence type="ECO:0000256" key="5">
    <source>
        <dbReference type="ARBA" id="ARBA00023136"/>
    </source>
</evidence>
<evidence type="ECO:0000259" key="9">
    <source>
        <dbReference type="PROSITE" id="PS50850"/>
    </source>
</evidence>
<evidence type="ECO:0000256" key="2">
    <source>
        <dbReference type="ARBA" id="ARBA00022448"/>
    </source>
</evidence>
<feature type="domain" description="Major facilitator superfamily (MFS) profile" evidence="9">
    <location>
        <begin position="41"/>
        <end position="408"/>
    </location>
</feature>
<dbReference type="EMBL" id="MIKF01000502">
    <property type="protein sequence ID" value="RTE69978.1"/>
    <property type="molecule type" value="Genomic_DNA"/>
</dbReference>
<evidence type="ECO:0000256" key="4">
    <source>
        <dbReference type="ARBA" id="ARBA00022989"/>
    </source>
</evidence>
<dbReference type="Pfam" id="PF07690">
    <property type="entry name" value="MFS_1"/>
    <property type="match status" value="1"/>
</dbReference>
<feature type="transmembrane region" description="Helical" evidence="8">
    <location>
        <begin position="341"/>
        <end position="362"/>
    </location>
</feature>
<dbReference type="GO" id="GO:0016020">
    <property type="term" value="C:membrane"/>
    <property type="evidence" value="ECO:0007669"/>
    <property type="project" value="UniProtKB-SubCell"/>
</dbReference>
<comment type="caution">
    <text evidence="10">The sequence shown here is derived from an EMBL/GenBank/DDBJ whole genome shotgun (WGS) entry which is preliminary data.</text>
</comment>
<feature type="transmembrane region" description="Helical" evidence="8">
    <location>
        <begin position="169"/>
        <end position="189"/>
    </location>
</feature>
<feature type="transmembrane region" description="Helical" evidence="8">
    <location>
        <begin position="137"/>
        <end position="157"/>
    </location>
</feature>
<dbReference type="Gene3D" id="1.20.1250.20">
    <property type="entry name" value="MFS general substrate transporter like domains"/>
    <property type="match status" value="1"/>
</dbReference>
<dbReference type="GO" id="GO:0022857">
    <property type="term" value="F:transmembrane transporter activity"/>
    <property type="evidence" value="ECO:0007669"/>
    <property type="project" value="InterPro"/>
</dbReference>
<keyword evidence="4 8" id="KW-1133">Transmembrane helix</keyword>
<protein>
    <recommendedName>
        <fullName evidence="9">Major facilitator superfamily (MFS) profile domain-containing protein</fullName>
    </recommendedName>
</protein>
<keyword evidence="6" id="KW-0325">Glycoprotein</keyword>
<comment type="subcellular location">
    <subcellularLocation>
        <location evidence="1">Membrane</location>
        <topology evidence="1">Multi-pass membrane protein</topology>
    </subcellularLocation>
</comment>
<reference evidence="10 11" key="1">
    <citation type="submission" date="2017-06" db="EMBL/GenBank/DDBJ databases">
        <title>Comparative genomic analysis of Ambrosia Fusariam Clade fungi.</title>
        <authorList>
            <person name="Stajich J.E."/>
            <person name="Carrillo J."/>
            <person name="Kijimoto T."/>
            <person name="Eskalen A."/>
            <person name="O'Donnell K."/>
            <person name="Kasson M."/>
        </authorList>
    </citation>
    <scope>NUCLEOTIDE SEQUENCE [LARGE SCALE GENOMIC DNA]</scope>
    <source>
        <strain evidence="10 11">UCR1854</strain>
    </source>
</reference>
<dbReference type="InterPro" id="IPR036259">
    <property type="entry name" value="MFS_trans_sf"/>
</dbReference>
<name>A0A430L2P2_9HYPO</name>